<dbReference type="InterPro" id="IPR052158">
    <property type="entry name" value="INH-QAR"/>
</dbReference>
<dbReference type="RefSeq" id="WP_209661578.1">
    <property type="nucleotide sequence ID" value="NZ_JAGGLI010000031.1"/>
</dbReference>
<name>A0ABS4KL66_9FIRM</name>
<proteinExistence type="predicted"/>
<protein>
    <submittedName>
        <fullName evidence="2">Transcriptional regulator GlxA family with amidase domain</fullName>
    </submittedName>
</protein>
<organism evidence="2 3">
    <name type="scientific">Acetoanaerobium pronyense</name>
    <dbReference type="NCBI Taxonomy" id="1482736"/>
    <lineage>
        <taxon>Bacteria</taxon>
        <taxon>Bacillati</taxon>
        <taxon>Bacillota</taxon>
        <taxon>Clostridia</taxon>
        <taxon>Peptostreptococcales</taxon>
        <taxon>Filifactoraceae</taxon>
        <taxon>Acetoanaerobium</taxon>
    </lineage>
</organism>
<keyword evidence="3" id="KW-1185">Reference proteome</keyword>
<evidence type="ECO:0000313" key="3">
    <source>
        <dbReference type="Proteomes" id="UP001314903"/>
    </source>
</evidence>
<dbReference type="PANTHER" id="PTHR43130:SF14">
    <property type="entry name" value="DJ-1_PFPI DOMAIN-CONTAINING PROTEIN"/>
    <property type="match status" value="1"/>
</dbReference>
<dbReference type="Proteomes" id="UP001314903">
    <property type="component" value="Unassembled WGS sequence"/>
</dbReference>
<reference evidence="2 3" key="1">
    <citation type="submission" date="2021-03" db="EMBL/GenBank/DDBJ databases">
        <title>Genomic Encyclopedia of Type Strains, Phase IV (KMG-IV): sequencing the most valuable type-strain genomes for metagenomic binning, comparative biology and taxonomic classification.</title>
        <authorList>
            <person name="Goeker M."/>
        </authorList>
    </citation>
    <scope>NUCLEOTIDE SEQUENCE [LARGE SCALE GENOMIC DNA]</scope>
    <source>
        <strain evidence="2 3">DSM 27512</strain>
    </source>
</reference>
<dbReference type="CDD" id="cd03139">
    <property type="entry name" value="GATase1_PfpI_2"/>
    <property type="match status" value="1"/>
</dbReference>
<feature type="domain" description="DJ-1/PfpI" evidence="1">
    <location>
        <begin position="5"/>
        <end position="174"/>
    </location>
</feature>
<dbReference type="Pfam" id="PF01965">
    <property type="entry name" value="DJ-1_PfpI"/>
    <property type="match status" value="1"/>
</dbReference>
<dbReference type="EMBL" id="JAGGLI010000031">
    <property type="protein sequence ID" value="MBP2028529.1"/>
    <property type="molecule type" value="Genomic_DNA"/>
</dbReference>
<dbReference type="PANTHER" id="PTHR43130">
    <property type="entry name" value="ARAC-FAMILY TRANSCRIPTIONAL REGULATOR"/>
    <property type="match status" value="1"/>
</dbReference>
<sequence length="187" mass="20331">MKKRNVVILAFDDMETLDFAGPFEVFSVTGQREGDGHFNVFLISENPGPVLAVNGLSVNPHYTIFNSPEIDILIIPGGVGARKVLKNMKLLQWIKETSSKTELTLSVCTGSLILGQLGILDNLVATTHHECIDLLKALAPKTKVKDDERFIDNGRVLVAAGISAGIDMSLYVIEKLLGKKQALETAN</sequence>
<dbReference type="InterPro" id="IPR002818">
    <property type="entry name" value="DJ-1/PfpI"/>
</dbReference>
<dbReference type="SUPFAM" id="SSF52317">
    <property type="entry name" value="Class I glutamine amidotransferase-like"/>
    <property type="match status" value="1"/>
</dbReference>
<evidence type="ECO:0000313" key="2">
    <source>
        <dbReference type="EMBL" id="MBP2028529.1"/>
    </source>
</evidence>
<gene>
    <name evidence="2" type="ORF">J2Z35_002355</name>
</gene>
<dbReference type="InterPro" id="IPR029062">
    <property type="entry name" value="Class_I_gatase-like"/>
</dbReference>
<dbReference type="Gene3D" id="3.40.50.880">
    <property type="match status" value="1"/>
</dbReference>
<evidence type="ECO:0000259" key="1">
    <source>
        <dbReference type="Pfam" id="PF01965"/>
    </source>
</evidence>
<comment type="caution">
    <text evidence="2">The sequence shown here is derived from an EMBL/GenBank/DDBJ whole genome shotgun (WGS) entry which is preliminary data.</text>
</comment>
<accession>A0ABS4KL66</accession>